<keyword evidence="3" id="KW-1185">Reference proteome</keyword>
<proteinExistence type="predicted"/>
<dbReference type="AlphaFoldDB" id="A0A540LQJ8"/>
<organism evidence="2 3">
    <name type="scientific">Malus baccata</name>
    <name type="common">Siberian crab apple</name>
    <name type="synonym">Pyrus baccata</name>
    <dbReference type="NCBI Taxonomy" id="106549"/>
    <lineage>
        <taxon>Eukaryota</taxon>
        <taxon>Viridiplantae</taxon>
        <taxon>Streptophyta</taxon>
        <taxon>Embryophyta</taxon>
        <taxon>Tracheophyta</taxon>
        <taxon>Spermatophyta</taxon>
        <taxon>Magnoliopsida</taxon>
        <taxon>eudicotyledons</taxon>
        <taxon>Gunneridae</taxon>
        <taxon>Pentapetalae</taxon>
        <taxon>rosids</taxon>
        <taxon>fabids</taxon>
        <taxon>Rosales</taxon>
        <taxon>Rosaceae</taxon>
        <taxon>Amygdaloideae</taxon>
        <taxon>Maleae</taxon>
        <taxon>Malus</taxon>
    </lineage>
</organism>
<sequence length="63" mass="6915">MKPTVGMLGTTETESFSRLGRGGRVGGRGRRWCYHRCPPGRSKPIPKTARLGKNPKLLPNPKA</sequence>
<gene>
    <name evidence="2" type="ORF">C1H46_025898</name>
</gene>
<comment type="caution">
    <text evidence="2">The sequence shown here is derived from an EMBL/GenBank/DDBJ whole genome shotgun (WGS) entry which is preliminary data.</text>
</comment>
<evidence type="ECO:0000256" key="1">
    <source>
        <dbReference type="SAM" id="MobiDB-lite"/>
    </source>
</evidence>
<evidence type="ECO:0000313" key="3">
    <source>
        <dbReference type="Proteomes" id="UP000315295"/>
    </source>
</evidence>
<dbReference type="Proteomes" id="UP000315295">
    <property type="component" value="Unassembled WGS sequence"/>
</dbReference>
<dbReference type="EMBL" id="VIEB01000507">
    <property type="protein sequence ID" value="TQD88579.1"/>
    <property type="molecule type" value="Genomic_DNA"/>
</dbReference>
<evidence type="ECO:0000313" key="2">
    <source>
        <dbReference type="EMBL" id="TQD88579.1"/>
    </source>
</evidence>
<feature type="region of interest" description="Disordered" evidence="1">
    <location>
        <begin position="1"/>
        <end position="63"/>
    </location>
</feature>
<protein>
    <submittedName>
        <fullName evidence="2">Uncharacterized protein</fullName>
    </submittedName>
</protein>
<reference evidence="2 3" key="1">
    <citation type="journal article" date="2019" name="G3 (Bethesda)">
        <title>Sequencing of a Wild Apple (Malus baccata) Genome Unravels the Differences Between Cultivated and Wild Apple Species Regarding Disease Resistance and Cold Tolerance.</title>
        <authorList>
            <person name="Chen X."/>
        </authorList>
    </citation>
    <scope>NUCLEOTIDE SEQUENCE [LARGE SCALE GENOMIC DNA]</scope>
    <source>
        <strain evidence="3">cv. Shandingzi</strain>
        <tissue evidence="2">Leaves</tissue>
    </source>
</reference>
<accession>A0A540LQJ8</accession>
<name>A0A540LQJ8_MALBA</name>